<dbReference type="InParanoid" id="A0A1X2HS61"/>
<feature type="compositionally biased region" description="Low complexity" evidence="5">
    <location>
        <begin position="683"/>
        <end position="696"/>
    </location>
</feature>
<dbReference type="PROSITE" id="PS50102">
    <property type="entry name" value="RRM"/>
    <property type="match status" value="2"/>
</dbReference>
<feature type="compositionally biased region" description="Low complexity" evidence="5">
    <location>
        <begin position="539"/>
        <end position="555"/>
    </location>
</feature>
<dbReference type="GO" id="GO:0010629">
    <property type="term" value="P:negative regulation of gene expression"/>
    <property type="evidence" value="ECO:0007669"/>
    <property type="project" value="UniProtKB-ARBA"/>
</dbReference>
<dbReference type="SMART" id="SM00517">
    <property type="entry name" value="PolyA"/>
    <property type="match status" value="1"/>
</dbReference>
<evidence type="ECO:0000256" key="3">
    <source>
        <dbReference type="ARBA" id="ARBA00022884"/>
    </source>
</evidence>
<dbReference type="InterPro" id="IPR035979">
    <property type="entry name" value="RBD_domain_sf"/>
</dbReference>
<evidence type="ECO:0000256" key="5">
    <source>
        <dbReference type="SAM" id="MobiDB-lite"/>
    </source>
</evidence>
<evidence type="ECO:0000256" key="2">
    <source>
        <dbReference type="ARBA" id="ARBA00022737"/>
    </source>
</evidence>
<evidence type="ECO:0000256" key="4">
    <source>
        <dbReference type="PROSITE-ProRule" id="PRU00176"/>
    </source>
</evidence>
<dbReference type="Pfam" id="PF00076">
    <property type="entry name" value="RRM_1"/>
    <property type="match status" value="2"/>
</dbReference>
<organism evidence="8 9">
    <name type="scientific">Syncephalastrum racemosum</name>
    <name type="common">Filamentous fungus</name>
    <dbReference type="NCBI Taxonomy" id="13706"/>
    <lineage>
        <taxon>Eukaryota</taxon>
        <taxon>Fungi</taxon>
        <taxon>Fungi incertae sedis</taxon>
        <taxon>Mucoromycota</taxon>
        <taxon>Mucoromycotina</taxon>
        <taxon>Mucoromycetes</taxon>
        <taxon>Mucorales</taxon>
        <taxon>Syncephalastraceae</taxon>
        <taxon>Syncephalastrum</taxon>
    </lineage>
</organism>
<feature type="region of interest" description="Disordered" evidence="5">
    <location>
        <begin position="683"/>
        <end position="741"/>
    </location>
</feature>
<dbReference type="CDD" id="cd00590">
    <property type="entry name" value="RRM_SF"/>
    <property type="match status" value="1"/>
</dbReference>
<feature type="compositionally biased region" description="Low complexity" evidence="5">
    <location>
        <begin position="16"/>
        <end position="41"/>
    </location>
</feature>
<feature type="region of interest" description="Disordered" evidence="5">
    <location>
        <begin position="472"/>
        <end position="520"/>
    </location>
</feature>
<feature type="domain" description="RRM" evidence="6">
    <location>
        <begin position="139"/>
        <end position="210"/>
    </location>
</feature>
<evidence type="ECO:0000259" key="7">
    <source>
        <dbReference type="PROSITE" id="PS51309"/>
    </source>
</evidence>
<evidence type="ECO:0000259" key="6">
    <source>
        <dbReference type="PROSITE" id="PS50102"/>
    </source>
</evidence>
<feature type="region of interest" description="Disordered" evidence="5">
    <location>
        <begin position="333"/>
        <end position="395"/>
    </location>
</feature>
<dbReference type="PANTHER" id="PTHR10352">
    <property type="entry name" value="EUKARYOTIC TRANSLATION INITIATION FACTOR 3 SUBUNIT G"/>
    <property type="match status" value="1"/>
</dbReference>
<dbReference type="GO" id="GO:0009967">
    <property type="term" value="P:positive regulation of signal transduction"/>
    <property type="evidence" value="ECO:0007669"/>
    <property type="project" value="UniProtKB-ARBA"/>
</dbReference>
<dbReference type="InterPro" id="IPR000504">
    <property type="entry name" value="RRM_dom"/>
</dbReference>
<dbReference type="Gene3D" id="3.30.70.330">
    <property type="match status" value="3"/>
</dbReference>
<feature type="compositionally biased region" description="Polar residues" evidence="5">
    <location>
        <begin position="503"/>
        <end position="518"/>
    </location>
</feature>
<dbReference type="SMART" id="SM00360">
    <property type="entry name" value="RRM"/>
    <property type="match status" value="3"/>
</dbReference>
<name>A0A1X2HS61_SYNRA</name>
<feature type="domain" description="PABC" evidence="7">
    <location>
        <begin position="741"/>
        <end position="815"/>
    </location>
</feature>
<comment type="caution">
    <text evidence="8">The sequence shown here is derived from an EMBL/GenBank/DDBJ whole genome shotgun (WGS) entry which is preliminary data.</text>
</comment>
<evidence type="ECO:0000313" key="9">
    <source>
        <dbReference type="Proteomes" id="UP000242180"/>
    </source>
</evidence>
<keyword evidence="3 4" id="KW-0694">RNA-binding</keyword>
<keyword evidence="9" id="KW-1185">Reference proteome</keyword>
<dbReference type="OrthoDB" id="6159137at2759"/>
<evidence type="ECO:0000256" key="1">
    <source>
        <dbReference type="ARBA" id="ARBA00008557"/>
    </source>
</evidence>
<dbReference type="Gene3D" id="1.10.1900.10">
    <property type="entry name" value="c-terminal domain of poly(a) binding protein"/>
    <property type="match status" value="2"/>
</dbReference>
<dbReference type="SUPFAM" id="SSF63570">
    <property type="entry name" value="PABC (PABP) domain"/>
    <property type="match status" value="2"/>
</dbReference>
<reference evidence="8 9" key="1">
    <citation type="submission" date="2016-07" db="EMBL/GenBank/DDBJ databases">
        <title>Pervasive Adenine N6-methylation of Active Genes in Fungi.</title>
        <authorList>
            <consortium name="DOE Joint Genome Institute"/>
            <person name="Mondo S.J."/>
            <person name="Dannebaum R.O."/>
            <person name="Kuo R.C."/>
            <person name="Labutti K."/>
            <person name="Haridas S."/>
            <person name="Kuo A."/>
            <person name="Salamov A."/>
            <person name="Ahrendt S.R."/>
            <person name="Lipzen A."/>
            <person name="Sullivan W."/>
            <person name="Andreopoulos W.B."/>
            <person name="Clum A."/>
            <person name="Lindquist E."/>
            <person name="Daum C."/>
            <person name="Ramamoorthy G.K."/>
            <person name="Gryganskyi A."/>
            <person name="Culley D."/>
            <person name="Magnuson J.K."/>
            <person name="James T.Y."/>
            <person name="O'Malley M.A."/>
            <person name="Stajich J.E."/>
            <person name="Spatafora J.W."/>
            <person name="Visel A."/>
            <person name="Grigoriev I.V."/>
        </authorList>
    </citation>
    <scope>NUCLEOTIDE SEQUENCE [LARGE SCALE GENOMIC DNA]</scope>
    <source>
        <strain evidence="8 9">NRRL 2496</strain>
    </source>
</reference>
<dbReference type="InterPro" id="IPR012677">
    <property type="entry name" value="Nucleotide-bd_a/b_plait_sf"/>
</dbReference>
<feature type="compositionally biased region" description="Low complexity" evidence="5">
    <location>
        <begin position="717"/>
        <end position="734"/>
    </location>
</feature>
<dbReference type="STRING" id="13706.A0A1X2HS61"/>
<dbReference type="GO" id="GO:0003729">
    <property type="term" value="F:mRNA binding"/>
    <property type="evidence" value="ECO:0007669"/>
    <property type="project" value="UniProtKB-ARBA"/>
</dbReference>
<feature type="compositionally biased region" description="Low complexity" evidence="5">
    <location>
        <begin position="341"/>
        <end position="380"/>
    </location>
</feature>
<proteinExistence type="inferred from homology"/>
<feature type="region of interest" description="Disordered" evidence="5">
    <location>
        <begin position="14"/>
        <end position="41"/>
    </location>
</feature>
<dbReference type="OMA" id="MCLFNVE"/>
<dbReference type="InterPro" id="IPR002004">
    <property type="entry name" value="PABP_HYD_C"/>
</dbReference>
<dbReference type="Proteomes" id="UP000242180">
    <property type="component" value="Unassembled WGS sequence"/>
</dbReference>
<comment type="similarity">
    <text evidence="1">Belongs to the polyadenylate-binding protein type-1 family.</text>
</comment>
<dbReference type="SUPFAM" id="SSF54928">
    <property type="entry name" value="RNA-binding domain, RBD"/>
    <property type="match status" value="2"/>
</dbReference>
<dbReference type="AlphaFoldDB" id="A0A1X2HS61"/>
<accession>A0A1X2HS61</accession>
<dbReference type="InterPro" id="IPR036053">
    <property type="entry name" value="PABP-dom"/>
</dbReference>
<feature type="domain" description="RRM" evidence="6">
    <location>
        <begin position="254"/>
        <end position="332"/>
    </location>
</feature>
<evidence type="ECO:0000313" key="8">
    <source>
        <dbReference type="EMBL" id="ORZ02417.1"/>
    </source>
</evidence>
<dbReference type="PROSITE" id="PS51309">
    <property type="entry name" value="PABC"/>
    <property type="match status" value="1"/>
</dbReference>
<sequence>MADAYPYQPIIRLPKSKASSSSARSNSTQQQQQQPVQTPQDLSEGIEALDTVVTDTLYFDGLTGNVTETELRNLLHRCQPLEVVINRDEGNGHLRFKDAKLADRVFSLYNGFTFPDDSGQLQFRVYHEGTNIENEPKGPILQVKNLPLRIDNNGLYDLFRPFGPLSLCKPIVEGTTFRGTAFVQYFYQGDSDEAQKQLNDKVYEGNALNVVSFMPSKTRPAPLADPVSNTHGPGPAMPAMMPNEKADAGFVDYMNLYIKNLDSSVTNNDLFNMFRKFGRIVSARVMSNPTTGQSKGYGFVSYDKAEEAAAALQEMNGKLVASKQLIVAYHEPKKPRHDKGSNNGSNSNSNNGSSHHQQQSNHQHAHQQQQGLPAQQGQHHPSNNHVGNGASPFGLGAPVGNSPAAAASMAAAAAAAGSVTNVSSGMGTPYMPLDTRHPYDVNMAPPISVPSPVSGLGIDNVDQIAMNIKSIGQKRPPPPHPIHRKLSTADSNFGQAPLRLSPPFSTSPMSGISSTGPSLASLASGLNVQARPLHHQPLPHHQQQQHQQHQPHSQPDYPRTGSNNNNSNNNRPTLRRKGSLESISSVMTESSATVQRQRLTEAVQRCGDYGKSVNDIVDMLLTLKRKERSLCLFNHDFLRGKIQDAVDALETFNEDGEDEYEANGVNMPEMSTPLPVTTVAPVMQMPQPPSQQQHPISVPPPRISKAIPIVAPPPDSPTKTASPKPKASPTSSTPKDSKTQEVENLLASLEGKPTHEKKQQLGDRLFPLVKATGTKHAPKVTIRLLDTIDLHELARFMHDKNRLKEQVDIAFASLK</sequence>
<dbReference type="Pfam" id="PF00658">
    <property type="entry name" value="MLLE"/>
    <property type="match status" value="1"/>
</dbReference>
<feature type="region of interest" description="Disordered" evidence="5">
    <location>
        <begin position="537"/>
        <end position="577"/>
    </location>
</feature>
<dbReference type="EMBL" id="MCGN01000001">
    <property type="protein sequence ID" value="ORZ02417.1"/>
    <property type="molecule type" value="Genomic_DNA"/>
</dbReference>
<gene>
    <name evidence="8" type="ORF">BCR43DRAFT_509595</name>
</gene>
<dbReference type="GO" id="GO:0005737">
    <property type="term" value="C:cytoplasm"/>
    <property type="evidence" value="ECO:0007669"/>
    <property type="project" value="UniProtKB-ARBA"/>
</dbReference>
<protein>
    <submittedName>
        <fullName evidence="8">Uncharacterized protein</fullName>
    </submittedName>
</protein>
<keyword evidence="2" id="KW-0677">Repeat</keyword>
<dbReference type="FunFam" id="3.30.70.330:FF:000383">
    <property type="entry name" value="Sex lethal, isoform D"/>
    <property type="match status" value="1"/>
</dbReference>